<dbReference type="GO" id="GO:0005524">
    <property type="term" value="F:ATP binding"/>
    <property type="evidence" value="ECO:0007669"/>
    <property type="project" value="UniProtKB-KW"/>
</dbReference>
<keyword evidence="4 8" id="KW-0067">ATP-binding</keyword>
<evidence type="ECO:0000313" key="11">
    <source>
        <dbReference type="Proteomes" id="UP000800093"/>
    </source>
</evidence>
<evidence type="ECO:0000256" key="8">
    <source>
        <dbReference type="RuleBase" id="RU361234"/>
    </source>
</evidence>
<dbReference type="PROSITE" id="PS00178">
    <property type="entry name" value="AA_TRNA_LIGASE_I"/>
    <property type="match status" value="1"/>
</dbReference>
<evidence type="ECO:0000256" key="6">
    <source>
        <dbReference type="ARBA" id="ARBA00023146"/>
    </source>
</evidence>
<evidence type="ECO:0000256" key="4">
    <source>
        <dbReference type="ARBA" id="ARBA00022840"/>
    </source>
</evidence>
<evidence type="ECO:0000256" key="3">
    <source>
        <dbReference type="ARBA" id="ARBA00022741"/>
    </source>
</evidence>
<dbReference type="GO" id="GO:0003723">
    <property type="term" value="F:RNA binding"/>
    <property type="evidence" value="ECO:0007669"/>
    <property type="project" value="InterPro"/>
</dbReference>
<dbReference type="GO" id="GO:0005829">
    <property type="term" value="C:cytosol"/>
    <property type="evidence" value="ECO:0007669"/>
    <property type="project" value="TreeGrafter"/>
</dbReference>
<name>A0A9P4TS52_9PLEO</name>
<dbReference type="GO" id="GO:0006437">
    <property type="term" value="P:tyrosyl-tRNA aminoacylation"/>
    <property type="evidence" value="ECO:0007669"/>
    <property type="project" value="InterPro"/>
</dbReference>
<sequence>MSLSRHLPRNRSYVCQSCIQKIRRQPYTAKHNPRQPLKASYDGAWEKKAQSIRSGAQQSMLEILEERGFVKDVAGGQKALDWLLTEKRIGVYVGVDPTAPSLHVGHLLPLMALYWMYIHGFYAVTLLGGGTVQIGDPSGRTSARKRQTSDIQLMNVESMKGQLKRLWGNVRALDTKHQFSQVVDRRFALLNNWEWLQGLSAVELMKDLGSGMRLGTMLSRDSVKLRMENGDGMAISEFCYPLFQAFDWWKMFSDKGVQLQIGGSDQYGNICAGMDAVGHMRKIYGEDEGDQGDEDPRTAAFGLTTPLLTSSSGEKFGKSAGNAVWLDQEMLNSFDLYQYFLRTADDDVERYLKLFTFIPIRQIELVMLQQKKDASKRIAQHLLAKEVVELAHGAFEAKRAEVAHKETFSQGTGTYSLSVLRKILQEASSKPNPSEQTISEPPKFAGRLRNINPLTTYKKEYAALANVQSSSSTIDAKKADASFEVTIIPRSVLQVGSFSRILYAAGLVRSRSEGRRLIQHQGAYIVVPGSGSLENPFSLKWEPIPQNFAEIDPTQYLVDWEALVLRIGKSKIKICRVINDNDFEREGLSYPGYEEFKEKCAAGGTSSEVR</sequence>
<dbReference type="CDD" id="cd00805">
    <property type="entry name" value="TyrRS_core"/>
    <property type="match status" value="1"/>
</dbReference>
<dbReference type="InterPro" id="IPR014729">
    <property type="entry name" value="Rossmann-like_a/b/a_fold"/>
</dbReference>
<evidence type="ECO:0000256" key="2">
    <source>
        <dbReference type="ARBA" id="ARBA00022598"/>
    </source>
</evidence>
<dbReference type="Pfam" id="PF00579">
    <property type="entry name" value="tRNA-synt_1b"/>
    <property type="match status" value="1"/>
</dbReference>
<keyword evidence="2 8" id="KW-0436">Ligase</keyword>
<dbReference type="FunFam" id="1.10.240.10:FF:000001">
    <property type="entry name" value="Tyrosine--tRNA ligase"/>
    <property type="match status" value="1"/>
</dbReference>
<evidence type="ECO:0000256" key="7">
    <source>
        <dbReference type="ARBA" id="ARBA00048248"/>
    </source>
</evidence>
<evidence type="ECO:0000256" key="1">
    <source>
        <dbReference type="ARBA" id="ARBA00005594"/>
    </source>
</evidence>
<dbReference type="Gene3D" id="1.10.240.10">
    <property type="entry name" value="Tyrosyl-Transfer RNA Synthetase"/>
    <property type="match status" value="1"/>
</dbReference>
<dbReference type="PANTHER" id="PTHR11766:SF0">
    <property type="entry name" value="TYROSINE--TRNA LIGASE, MITOCHONDRIAL"/>
    <property type="match status" value="1"/>
</dbReference>
<accession>A0A9P4TS52</accession>
<dbReference type="AlphaFoldDB" id="A0A9P4TS52"/>
<dbReference type="InterPro" id="IPR024088">
    <property type="entry name" value="Tyr-tRNA-ligase_bac-type"/>
</dbReference>
<keyword evidence="3 8" id="KW-0547">Nucleotide-binding</keyword>
<dbReference type="GO" id="GO:0004831">
    <property type="term" value="F:tyrosine-tRNA ligase activity"/>
    <property type="evidence" value="ECO:0007669"/>
    <property type="project" value="UniProtKB-EC"/>
</dbReference>
<keyword evidence="11" id="KW-1185">Reference proteome</keyword>
<dbReference type="SUPFAM" id="SSF52374">
    <property type="entry name" value="Nucleotidylyl transferase"/>
    <property type="match status" value="1"/>
</dbReference>
<evidence type="ECO:0000259" key="9">
    <source>
        <dbReference type="Pfam" id="PF16714"/>
    </source>
</evidence>
<dbReference type="Pfam" id="PF16714">
    <property type="entry name" value="TyrRSs_C"/>
    <property type="match status" value="1"/>
</dbReference>
<dbReference type="Gene3D" id="3.40.50.620">
    <property type="entry name" value="HUPs"/>
    <property type="match status" value="1"/>
</dbReference>
<reference evidence="11" key="1">
    <citation type="journal article" date="2020" name="Stud. Mycol.">
        <title>101 Dothideomycetes genomes: A test case for predicting lifestyles and emergence of pathogens.</title>
        <authorList>
            <person name="Haridas S."/>
            <person name="Albert R."/>
            <person name="Binder M."/>
            <person name="Bloem J."/>
            <person name="LaButti K."/>
            <person name="Salamov A."/>
            <person name="Andreopoulos B."/>
            <person name="Baker S."/>
            <person name="Barry K."/>
            <person name="Bills G."/>
            <person name="Bluhm B."/>
            <person name="Cannon C."/>
            <person name="Castanera R."/>
            <person name="Culley D."/>
            <person name="Daum C."/>
            <person name="Ezra D."/>
            <person name="Gonzalez J."/>
            <person name="Henrissat B."/>
            <person name="Kuo A."/>
            <person name="Liang C."/>
            <person name="Lipzen A."/>
            <person name="Lutzoni F."/>
            <person name="Magnuson J."/>
            <person name="Mondo S."/>
            <person name="Nolan M."/>
            <person name="Ohm R."/>
            <person name="Pangilinan J."/>
            <person name="Park H.-J."/>
            <person name="Ramirez L."/>
            <person name="Alfaro M."/>
            <person name="Sun H."/>
            <person name="Tritt A."/>
            <person name="Yoshinaga Y."/>
            <person name="Zwiers L.-H."/>
            <person name="Turgeon B."/>
            <person name="Goodwin S."/>
            <person name="Spatafora J."/>
            <person name="Crous P."/>
            <person name="Grigoriev I."/>
        </authorList>
    </citation>
    <scope>NUCLEOTIDE SEQUENCE [LARGE SCALE GENOMIC DNA]</scope>
    <source>
        <strain evidence="11">CBS 304.66</strain>
    </source>
</reference>
<dbReference type="PANTHER" id="PTHR11766">
    <property type="entry name" value="TYROSYL-TRNA SYNTHETASE"/>
    <property type="match status" value="1"/>
</dbReference>
<dbReference type="NCBIfam" id="TIGR00234">
    <property type="entry name" value="tyrS"/>
    <property type="match status" value="1"/>
</dbReference>
<dbReference type="InterPro" id="IPR032005">
    <property type="entry name" value="TyrRSs_C"/>
</dbReference>
<proteinExistence type="inferred from homology"/>
<dbReference type="GO" id="GO:0005739">
    <property type="term" value="C:mitochondrion"/>
    <property type="evidence" value="ECO:0007669"/>
    <property type="project" value="TreeGrafter"/>
</dbReference>
<dbReference type="Proteomes" id="UP000800093">
    <property type="component" value="Unassembled WGS sequence"/>
</dbReference>
<dbReference type="InterPro" id="IPR002305">
    <property type="entry name" value="aa-tRNA-synth_Ic"/>
</dbReference>
<organism evidence="10 11">
    <name type="scientific">Lojkania enalia</name>
    <dbReference type="NCBI Taxonomy" id="147567"/>
    <lineage>
        <taxon>Eukaryota</taxon>
        <taxon>Fungi</taxon>
        <taxon>Dikarya</taxon>
        <taxon>Ascomycota</taxon>
        <taxon>Pezizomycotina</taxon>
        <taxon>Dothideomycetes</taxon>
        <taxon>Pleosporomycetidae</taxon>
        <taxon>Pleosporales</taxon>
        <taxon>Pleosporales incertae sedis</taxon>
        <taxon>Lojkania</taxon>
    </lineage>
</organism>
<comment type="caution">
    <text evidence="10">The sequence shown here is derived from an EMBL/GenBank/DDBJ whole genome shotgun (WGS) entry which is preliminary data.</text>
</comment>
<comment type="similarity">
    <text evidence="1 8">Belongs to the class-I aminoacyl-tRNA synthetase family.</text>
</comment>
<dbReference type="FunFam" id="3.40.50.620:FF:000227">
    <property type="entry name" value="Tyrosine--tRNA ligase"/>
    <property type="match status" value="1"/>
</dbReference>
<dbReference type="InterPro" id="IPR002307">
    <property type="entry name" value="Tyr-tRNA-ligase"/>
</dbReference>
<keyword evidence="6 8" id="KW-0030">Aminoacyl-tRNA synthetase</keyword>
<dbReference type="EMBL" id="ML986578">
    <property type="protein sequence ID" value="KAF2271030.1"/>
    <property type="molecule type" value="Genomic_DNA"/>
</dbReference>
<evidence type="ECO:0000256" key="5">
    <source>
        <dbReference type="ARBA" id="ARBA00022917"/>
    </source>
</evidence>
<keyword evidence="5 8" id="KW-0648">Protein biosynthesis</keyword>
<dbReference type="OrthoDB" id="337870at2759"/>
<evidence type="ECO:0000313" key="10">
    <source>
        <dbReference type="EMBL" id="KAF2271030.1"/>
    </source>
</evidence>
<feature type="domain" description="Tyrosyl-tRNA synthetase C-terminal" evidence="9">
    <location>
        <begin position="486"/>
        <end position="594"/>
    </location>
</feature>
<protein>
    <recommendedName>
        <fullName evidence="8">Tyrosine--tRNA ligase</fullName>
        <ecNumber evidence="8">6.1.1.1</ecNumber>
    </recommendedName>
    <alternativeName>
        <fullName evidence="8">Tyrosyl-tRNA synthetase</fullName>
    </alternativeName>
</protein>
<gene>
    <name evidence="10" type="ORF">CC78DRAFT_527979</name>
</gene>
<dbReference type="InterPro" id="IPR001412">
    <property type="entry name" value="aa-tRNA-synth_I_CS"/>
</dbReference>
<dbReference type="EC" id="6.1.1.1" evidence="8"/>
<comment type="catalytic activity">
    <reaction evidence="7 8">
        <text>tRNA(Tyr) + L-tyrosine + ATP = L-tyrosyl-tRNA(Tyr) + AMP + diphosphate + H(+)</text>
        <dbReference type="Rhea" id="RHEA:10220"/>
        <dbReference type="Rhea" id="RHEA-COMP:9706"/>
        <dbReference type="Rhea" id="RHEA-COMP:9707"/>
        <dbReference type="ChEBI" id="CHEBI:15378"/>
        <dbReference type="ChEBI" id="CHEBI:30616"/>
        <dbReference type="ChEBI" id="CHEBI:33019"/>
        <dbReference type="ChEBI" id="CHEBI:58315"/>
        <dbReference type="ChEBI" id="CHEBI:78442"/>
        <dbReference type="ChEBI" id="CHEBI:78536"/>
        <dbReference type="ChEBI" id="CHEBI:456215"/>
        <dbReference type="EC" id="6.1.1.1"/>
    </reaction>
</comment>
<dbReference type="PRINTS" id="PR01040">
    <property type="entry name" value="TRNASYNTHTYR"/>
</dbReference>